<protein>
    <submittedName>
        <fullName evidence="3">Uncharacterized protein LOC108667103</fullName>
    </submittedName>
</protein>
<proteinExistence type="predicted"/>
<gene>
    <name evidence="3" type="primary">LOC108667103</name>
</gene>
<feature type="compositionally biased region" description="Polar residues" evidence="1">
    <location>
        <begin position="105"/>
        <end position="115"/>
    </location>
</feature>
<dbReference type="AlphaFoldDB" id="A0A979FM86"/>
<keyword evidence="2" id="KW-1185">Reference proteome</keyword>
<feature type="region of interest" description="Disordered" evidence="1">
    <location>
        <begin position="91"/>
        <end position="120"/>
    </location>
</feature>
<name>A0A979FM86_HYAAZ</name>
<evidence type="ECO:0000256" key="1">
    <source>
        <dbReference type="SAM" id="MobiDB-lite"/>
    </source>
</evidence>
<reference evidence="3" key="1">
    <citation type="submission" date="2025-08" db="UniProtKB">
        <authorList>
            <consortium name="RefSeq"/>
        </authorList>
    </citation>
    <scope>IDENTIFICATION</scope>
    <source>
        <tissue evidence="3">Whole organism</tissue>
    </source>
</reference>
<dbReference type="KEGG" id="hazt:108667103"/>
<evidence type="ECO:0000313" key="2">
    <source>
        <dbReference type="Proteomes" id="UP000694843"/>
    </source>
</evidence>
<dbReference type="RefSeq" id="XP_047737847.1">
    <property type="nucleotide sequence ID" value="XM_047881891.1"/>
</dbReference>
<feature type="region of interest" description="Disordered" evidence="1">
    <location>
        <begin position="1"/>
        <end position="45"/>
    </location>
</feature>
<organism evidence="2 3">
    <name type="scientific">Hyalella azteca</name>
    <name type="common">Amphipod</name>
    <dbReference type="NCBI Taxonomy" id="294128"/>
    <lineage>
        <taxon>Eukaryota</taxon>
        <taxon>Metazoa</taxon>
        <taxon>Ecdysozoa</taxon>
        <taxon>Arthropoda</taxon>
        <taxon>Crustacea</taxon>
        <taxon>Multicrustacea</taxon>
        <taxon>Malacostraca</taxon>
        <taxon>Eumalacostraca</taxon>
        <taxon>Peracarida</taxon>
        <taxon>Amphipoda</taxon>
        <taxon>Senticaudata</taxon>
        <taxon>Talitrida</taxon>
        <taxon>Talitroidea</taxon>
        <taxon>Hyalellidae</taxon>
        <taxon>Hyalella</taxon>
    </lineage>
</organism>
<evidence type="ECO:0000313" key="3">
    <source>
        <dbReference type="RefSeq" id="XP_047737847.1"/>
    </source>
</evidence>
<dbReference type="Proteomes" id="UP000694843">
    <property type="component" value="Unplaced"/>
</dbReference>
<dbReference type="GeneID" id="108667103"/>
<accession>A0A979FM86</accession>
<sequence length="345" mass="37185">MESRDPQGNEPSSPELKTKKSQFDVAKSRLQFESNSKGGILPGLIPNKKGIPFVRSTVEKRIGPLYENEDDIQQGAAGDPTNLIPPVINRESKPVFPPAKPTRSALATTSSTQNESVDEIELRNEESLRQLKLKLAAAASVDVAVNAASAPAIKDQVSPRRSLDALPGVVDMATLIASPRTIPVTITVPTDVPILCGTFLGTVAVNTSLKGITNDKKLKLSLMCLAIIQGSKSYVICDGIEVGKREEKDLNAPVRIFLDTDNVLLMIPSLKGDGRKLALHRLHMIGAVHGFNDGTHTVVYAGHNEFTKCRSAVAVTLSDEVAKNQLVDHIVQGGKKRLARQNTTH</sequence>